<feature type="transmembrane region" description="Helical" evidence="1">
    <location>
        <begin position="41"/>
        <end position="63"/>
    </location>
</feature>
<comment type="caution">
    <text evidence="2">The sequence shown here is derived from an EMBL/GenBank/DDBJ whole genome shotgun (WGS) entry which is preliminary data.</text>
</comment>
<keyword evidence="3" id="KW-1185">Reference proteome</keyword>
<protein>
    <submittedName>
        <fullName evidence="2">Uncharacterized protein</fullName>
    </submittedName>
</protein>
<gene>
    <name evidence="2" type="ORF">LTR25_002359</name>
</gene>
<dbReference type="EMBL" id="JAXLQG010000003">
    <property type="protein sequence ID" value="KAK5542473.1"/>
    <property type="molecule type" value="Genomic_DNA"/>
</dbReference>
<evidence type="ECO:0000313" key="2">
    <source>
        <dbReference type="EMBL" id="KAK5542473.1"/>
    </source>
</evidence>
<keyword evidence="1" id="KW-0472">Membrane</keyword>
<keyword evidence="1" id="KW-1133">Transmembrane helix</keyword>
<proteinExistence type="predicted"/>
<dbReference type="Proteomes" id="UP001345827">
    <property type="component" value="Unassembled WGS sequence"/>
</dbReference>
<evidence type="ECO:0000256" key="1">
    <source>
        <dbReference type="SAM" id="Phobius"/>
    </source>
</evidence>
<evidence type="ECO:0000313" key="3">
    <source>
        <dbReference type="Proteomes" id="UP001345827"/>
    </source>
</evidence>
<reference evidence="2 3" key="1">
    <citation type="submission" date="2023-06" db="EMBL/GenBank/DDBJ databases">
        <title>Black Yeasts Isolated from many extreme environments.</title>
        <authorList>
            <person name="Coleine C."/>
            <person name="Stajich J.E."/>
            <person name="Selbmann L."/>
        </authorList>
    </citation>
    <scope>NUCLEOTIDE SEQUENCE [LARGE SCALE GENOMIC DNA]</scope>
    <source>
        <strain evidence="2 3">CCFEE 5887</strain>
    </source>
</reference>
<feature type="transmembrane region" description="Helical" evidence="1">
    <location>
        <begin position="72"/>
        <end position="92"/>
    </location>
</feature>
<keyword evidence="1" id="KW-0812">Transmembrane</keyword>
<organism evidence="2 3">
    <name type="scientific">Vermiconidia calcicola</name>
    <dbReference type="NCBI Taxonomy" id="1690605"/>
    <lineage>
        <taxon>Eukaryota</taxon>
        <taxon>Fungi</taxon>
        <taxon>Dikarya</taxon>
        <taxon>Ascomycota</taxon>
        <taxon>Pezizomycotina</taxon>
        <taxon>Dothideomycetes</taxon>
        <taxon>Dothideomycetidae</taxon>
        <taxon>Mycosphaerellales</taxon>
        <taxon>Extremaceae</taxon>
        <taxon>Vermiconidia</taxon>
    </lineage>
</organism>
<feature type="transmembrane region" description="Helical" evidence="1">
    <location>
        <begin position="98"/>
        <end position="116"/>
    </location>
</feature>
<dbReference type="AlphaFoldDB" id="A0AAV9QGZ8"/>
<accession>A0AAV9QGZ8</accession>
<name>A0AAV9QGZ8_9PEZI</name>
<sequence length="123" mass="13819">MPETTHRKEQRIQVLVDENAPRPTYIDPEHASTSPGFERHWVLLECFINVTFVVLLTVTPWVLCPRDIDKKILASVTGLFICFVALLALLSIARPDKFLQNVLAIFAGLLFFIQLAQAPTDSG</sequence>